<protein>
    <submittedName>
        <fullName evidence="1">Uncharacterized protein</fullName>
    </submittedName>
</protein>
<proteinExistence type="predicted"/>
<reference evidence="2" key="2">
    <citation type="submission" date="2007-04" db="EMBL/GenBank/DDBJ databases">
        <title>Draft genome sequence of Bacteroides ovatus (ATCC 8483).</title>
        <authorList>
            <person name="Sudarsanam P."/>
            <person name="Ley R."/>
            <person name="Guruge J."/>
            <person name="Turnbaugh P.J."/>
            <person name="Mahowald M."/>
            <person name="Liep D."/>
            <person name="Gordon J."/>
        </authorList>
    </citation>
    <scope>NUCLEOTIDE SEQUENCE [LARGE SCALE GENOMIC DNA]</scope>
    <source>
        <strain evidence="2">ATCC 8483 / DSM 1896 / JCM 5824 / BCRC 10623 / CCUG 4943 / NCTC 11153</strain>
    </source>
</reference>
<dbReference type="Proteomes" id="UP000005475">
    <property type="component" value="Unassembled WGS sequence"/>
</dbReference>
<organism evidence="1 2">
    <name type="scientific">Bacteroides ovatus (strain ATCC 8483 / DSM 1896 / JCM 5824 / BCRC 10623 / CCUG 4943 / NCTC 11153)</name>
    <dbReference type="NCBI Taxonomy" id="411476"/>
    <lineage>
        <taxon>Bacteria</taxon>
        <taxon>Pseudomonadati</taxon>
        <taxon>Bacteroidota</taxon>
        <taxon>Bacteroidia</taxon>
        <taxon>Bacteroidales</taxon>
        <taxon>Bacteroidaceae</taxon>
        <taxon>Bacteroides</taxon>
    </lineage>
</organism>
<dbReference type="EMBL" id="AAXF02000054">
    <property type="protein sequence ID" value="EDO09168.1"/>
    <property type="molecule type" value="Genomic_DNA"/>
</dbReference>
<accession>A0AAN3D757</accession>
<dbReference type="AlphaFoldDB" id="A0AAN3D757"/>
<sequence length="46" mass="5505">MPKADRDILLAWRDYTIKKEEYREKTKSLLDSIHNNAPRFIEAISK</sequence>
<evidence type="ECO:0000313" key="1">
    <source>
        <dbReference type="EMBL" id="EDO09168.1"/>
    </source>
</evidence>
<name>A0AAN3D757_BACO1</name>
<reference evidence="1 2" key="1">
    <citation type="submission" date="2007-03" db="EMBL/GenBank/DDBJ databases">
        <authorList>
            <person name="Fulton L."/>
            <person name="Clifton S."/>
            <person name="Fulton B."/>
            <person name="Xu J."/>
            <person name="Minx P."/>
            <person name="Pepin K.H."/>
            <person name="Johnson M."/>
            <person name="Thiruvilangam P."/>
            <person name="Bhonagiri V."/>
            <person name="Nash W.E."/>
            <person name="Mardis E.R."/>
            <person name="Wilson R.K."/>
        </authorList>
    </citation>
    <scope>NUCLEOTIDE SEQUENCE [LARGE SCALE GENOMIC DNA]</scope>
    <source>
        <strain evidence="2">ATCC 8483 / DSM 1896 / JCM 5824 / BCRC 10623 / CCUG 4943 / NCTC 11153</strain>
    </source>
</reference>
<evidence type="ECO:0000313" key="2">
    <source>
        <dbReference type="Proteomes" id="UP000005475"/>
    </source>
</evidence>
<gene>
    <name evidence="1" type="ORF">BACOVA_05026</name>
</gene>
<comment type="caution">
    <text evidence="1">The sequence shown here is derived from an EMBL/GenBank/DDBJ whole genome shotgun (WGS) entry which is preliminary data.</text>
</comment>